<organism evidence="1 2">
    <name type="scientific">Diphasiastrum complanatum</name>
    <name type="common">Issler's clubmoss</name>
    <name type="synonym">Lycopodium complanatum</name>
    <dbReference type="NCBI Taxonomy" id="34168"/>
    <lineage>
        <taxon>Eukaryota</taxon>
        <taxon>Viridiplantae</taxon>
        <taxon>Streptophyta</taxon>
        <taxon>Embryophyta</taxon>
        <taxon>Tracheophyta</taxon>
        <taxon>Lycopodiopsida</taxon>
        <taxon>Lycopodiales</taxon>
        <taxon>Lycopodiaceae</taxon>
        <taxon>Lycopodioideae</taxon>
        <taxon>Diphasiastrum</taxon>
    </lineage>
</organism>
<proteinExistence type="predicted"/>
<protein>
    <submittedName>
        <fullName evidence="1">Uncharacterized protein</fullName>
    </submittedName>
</protein>
<reference evidence="2" key="1">
    <citation type="journal article" date="2024" name="Proc. Natl. Acad. Sci. U.S.A.">
        <title>Extraordinary preservation of gene collinearity over three hundred million years revealed in homosporous lycophytes.</title>
        <authorList>
            <person name="Li C."/>
            <person name="Wickell D."/>
            <person name="Kuo L.Y."/>
            <person name="Chen X."/>
            <person name="Nie B."/>
            <person name="Liao X."/>
            <person name="Peng D."/>
            <person name="Ji J."/>
            <person name="Jenkins J."/>
            <person name="Williams M."/>
            <person name="Shu S."/>
            <person name="Plott C."/>
            <person name="Barry K."/>
            <person name="Rajasekar S."/>
            <person name="Grimwood J."/>
            <person name="Han X."/>
            <person name="Sun S."/>
            <person name="Hou Z."/>
            <person name="He W."/>
            <person name="Dai G."/>
            <person name="Sun C."/>
            <person name="Schmutz J."/>
            <person name="Leebens-Mack J.H."/>
            <person name="Li F.W."/>
            <person name="Wang L."/>
        </authorList>
    </citation>
    <scope>NUCLEOTIDE SEQUENCE [LARGE SCALE GENOMIC DNA]</scope>
    <source>
        <strain evidence="2">cv. PW_Plant_1</strain>
    </source>
</reference>
<name>A0ACC2B268_DIPCM</name>
<comment type="caution">
    <text evidence="1">The sequence shown here is derived from an EMBL/GenBank/DDBJ whole genome shotgun (WGS) entry which is preliminary data.</text>
</comment>
<sequence>MKDAGYKTDLTFSLCDVEDEEKENALYEHSEKLAITFWLISTPPGTPIRITKNLRVCDDCHNATKIISRIIGREIIARDANQFHHFKDGFCSCGDYW</sequence>
<dbReference type="EMBL" id="CM055109">
    <property type="protein sequence ID" value="KAJ7523846.1"/>
    <property type="molecule type" value="Genomic_DNA"/>
</dbReference>
<keyword evidence="2" id="KW-1185">Reference proteome</keyword>
<gene>
    <name evidence="1" type="ORF">O6H91_18G064700</name>
</gene>
<accession>A0ACC2B268</accession>
<evidence type="ECO:0000313" key="2">
    <source>
        <dbReference type="Proteomes" id="UP001162992"/>
    </source>
</evidence>
<evidence type="ECO:0000313" key="1">
    <source>
        <dbReference type="EMBL" id="KAJ7523846.1"/>
    </source>
</evidence>
<dbReference type="Proteomes" id="UP001162992">
    <property type="component" value="Chromosome 18"/>
</dbReference>